<accession>A0ACB7S0L0</accession>
<gene>
    <name evidence="1" type="ORF">HPB50_013764</name>
</gene>
<reference evidence="1" key="1">
    <citation type="submission" date="2020-05" db="EMBL/GenBank/DDBJ databases">
        <title>Large-scale comparative analyses of tick genomes elucidate their genetic diversity and vector capacities.</title>
        <authorList>
            <person name="Jia N."/>
            <person name="Wang J."/>
            <person name="Shi W."/>
            <person name="Du L."/>
            <person name="Sun Y."/>
            <person name="Zhan W."/>
            <person name="Jiang J."/>
            <person name="Wang Q."/>
            <person name="Zhang B."/>
            <person name="Ji P."/>
            <person name="Sakyi L.B."/>
            <person name="Cui X."/>
            <person name="Yuan T."/>
            <person name="Jiang B."/>
            <person name="Yang W."/>
            <person name="Lam T.T.-Y."/>
            <person name="Chang Q."/>
            <person name="Ding S."/>
            <person name="Wang X."/>
            <person name="Zhu J."/>
            <person name="Ruan X."/>
            <person name="Zhao L."/>
            <person name="Wei J."/>
            <person name="Que T."/>
            <person name="Du C."/>
            <person name="Cheng J."/>
            <person name="Dai P."/>
            <person name="Han X."/>
            <person name="Huang E."/>
            <person name="Gao Y."/>
            <person name="Liu J."/>
            <person name="Shao H."/>
            <person name="Ye R."/>
            <person name="Li L."/>
            <person name="Wei W."/>
            <person name="Wang X."/>
            <person name="Wang C."/>
            <person name="Yang T."/>
            <person name="Huo Q."/>
            <person name="Li W."/>
            <person name="Guo W."/>
            <person name="Chen H."/>
            <person name="Zhou L."/>
            <person name="Ni X."/>
            <person name="Tian J."/>
            <person name="Zhou Y."/>
            <person name="Sheng Y."/>
            <person name="Liu T."/>
            <person name="Pan Y."/>
            <person name="Xia L."/>
            <person name="Li J."/>
            <person name="Zhao F."/>
            <person name="Cao W."/>
        </authorList>
    </citation>
    <scope>NUCLEOTIDE SEQUENCE</scope>
    <source>
        <strain evidence="1">Hyas-2018</strain>
    </source>
</reference>
<dbReference type="Proteomes" id="UP000821845">
    <property type="component" value="Chromosome 6"/>
</dbReference>
<evidence type="ECO:0000313" key="2">
    <source>
        <dbReference type="Proteomes" id="UP000821845"/>
    </source>
</evidence>
<dbReference type="EMBL" id="CM023486">
    <property type="protein sequence ID" value="KAH6928268.1"/>
    <property type="molecule type" value="Genomic_DNA"/>
</dbReference>
<evidence type="ECO:0000313" key="1">
    <source>
        <dbReference type="EMBL" id="KAH6928268.1"/>
    </source>
</evidence>
<organism evidence="1 2">
    <name type="scientific">Hyalomma asiaticum</name>
    <name type="common">Tick</name>
    <dbReference type="NCBI Taxonomy" id="266040"/>
    <lineage>
        <taxon>Eukaryota</taxon>
        <taxon>Metazoa</taxon>
        <taxon>Ecdysozoa</taxon>
        <taxon>Arthropoda</taxon>
        <taxon>Chelicerata</taxon>
        <taxon>Arachnida</taxon>
        <taxon>Acari</taxon>
        <taxon>Parasitiformes</taxon>
        <taxon>Ixodida</taxon>
        <taxon>Ixodoidea</taxon>
        <taxon>Ixodidae</taxon>
        <taxon>Hyalomminae</taxon>
        <taxon>Hyalomma</taxon>
    </lineage>
</organism>
<comment type="caution">
    <text evidence="1">The sequence shown here is derived from an EMBL/GenBank/DDBJ whole genome shotgun (WGS) entry which is preliminary data.</text>
</comment>
<keyword evidence="2" id="KW-1185">Reference proteome</keyword>
<name>A0ACB7S0L0_HYAAI</name>
<proteinExistence type="predicted"/>
<protein>
    <submittedName>
        <fullName evidence="1">Uncharacterized protein</fullName>
    </submittedName>
</protein>
<sequence>MGSRGEEKALLGGCGSRMTVEGDQDFGIVMPNLPTGHVLNTVFLRGGIQVRPFKVEEFRDVLEKERLLHGVGALGAYLINRL</sequence>